<keyword evidence="1" id="KW-1133">Transmembrane helix</keyword>
<keyword evidence="1" id="KW-0472">Membrane</keyword>
<reference evidence="2" key="1">
    <citation type="submission" date="2020-05" db="UniProtKB">
        <authorList>
            <consortium name="EnsemblMetazoa"/>
        </authorList>
    </citation>
    <scope>IDENTIFICATION</scope>
    <source>
        <strain evidence="2">TTRI</strain>
    </source>
</reference>
<name>A0A1A9VWV3_GLOAU</name>
<keyword evidence="3" id="KW-1185">Reference proteome</keyword>
<keyword evidence="1" id="KW-0812">Transmembrane</keyword>
<evidence type="ECO:0000256" key="1">
    <source>
        <dbReference type="SAM" id="Phobius"/>
    </source>
</evidence>
<feature type="transmembrane region" description="Helical" evidence="1">
    <location>
        <begin position="82"/>
        <end position="105"/>
    </location>
</feature>
<organism evidence="2 3">
    <name type="scientific">Glossina austeni</name>
    <name type="common">Savannah tsetse fly</name>
    <dbReference type="NCBI Taxonomy" id="7395"/>
    <lineage>
        <taxon>Eukaryota</taxon>
        <taxon>Metazoa</taxon>
        <taxon>Ecdysozoa</taxon>
        <taxon>Arthropoda</taxon>
        <taxon>Hexapoda</taxon>
        <taxon>Insecta</taxon>
        <taxon>Pterygota</taxon>
        <taxon>Neoptera</taxon>
        <taxon>Endopterygota</taxon>
        <taxon>Diptera</taxon>
        <taxon>Brachycera</taxon>
        <taxon>Muscomorpha</taxon>
        <taxon>Hippoboscoidea</taxon>
        <taxon>Glossinidae</taxon>
        <taxon>Glossina</taxon>
    </lineage>
</organism>
<dbReference type="VEuPathDB" id="VectorBase:GAUT050251"/>
<evidence type="ECO:0000313" key="3">
    <source>
        <dbReference type="Proteomes" id="UP000078200"/>
    </source>
</evidence>
<accession>A0A1A9VWV3</accession>
<evidence type="ECO:0000313" key="2">
    <source>
        <dbReference type="EnsemblMetazoa" id="GAUT050251-PA"/>
    </source>
</evidence>
<dbReference type="Proteomes" id="UP000078200">
    <property type="component" value="Unassembled WGS sequence"/>
</dbReference>
<sequence length="159" mass="17779">MLSLWLPRRERCFIIAARLGIGERCTRGLLLMGMPMLPFELLALAAEQPLLPPDVRLMRRKEDKFPRQPARFHMRTKMLGEILLVLLEAVTPLLPLLLVFKLVLLQAVTDTISNRIPPPAAPATNGYTEFSTSLALLEGSRASLIGVTVLRDSNKKNLL</sequence>
<proteinExistence type="predicted"/>
<dbReference type="EnsemblMetazoa" id="GAUT050251-RA">
    <property type="protein sequence ID" value="GAUT050251-PA"/>
    <property type="gene ID" value="GAUT050251"/>
</dbReference>
<dbReference type="AlphaFoldDB" id="A0A1A9VWV3"/>
<protein>
    <submittedName>
        <fullName evidence="2">Uncharacterized protein</fullName>
    </submittedName>
</protein>